<evidence type="ECO:0000313" key="2">
    <source>
        <dbReference type="Proteomes" id="UP001055811"/>
    </source>
</evidence>
<sequence length="71" mass="7960">MQNTPISSIHHKKLKKLYILSPLSIIGISGQSSFKQAQLEKSERGRDCVIVLIELGFFHYPSGISIRDCSD</sequence>
<name>A0ACB9DX41_CICIN</name>
<organism evidence="1 2">
    <name type="scientific">Cichorium intybus</name>
    <name type="common">Chicory</name>
    <dbReference type="NCBI Taxonomy" id="13427"/>
    <lineage>
        <taxon>Eukaryota</taxon>
        <taxon>Viridiplantae</taxon>
        <taxon>Streptophyta</taxon>
        <taxon>Embryophyta</taxon>
        <taxon>Tracheophyta</taxon>
        <taxon>Spermatophyta</taxon>
        <taxon>Magnoliopsida</taxon>
        <taxon>eudicotyledons</taxon>
        <taxon>Gunneridae</taxon>
        <taxon>Pentapetalae</taxon>
        <taxon>asterids</taxon>
        <taxon>campanulids</taxon>
        <taxon>Asterales</taxon>
        <taxon>Asteraceae</taxon>
        <taxon>Cichorioideae</taxon>
        <taxon>Cichorieae</taxon>
        <taxon>Cichoriinae</taxon>
        <taxon>Cichorium</taxon>
    </lineage>
</organism>
<keyword evidence="2" id="KW-1185">Reference proteome</keyword>
<dbReference type="EMBL" id="CM042012">
    <property type="protein sequence ID" value="KAI3750888.1"/>
    <property type="molecule type" value="Genomic_DNA"/>
</dbReference>
<protein>
    <submittedName>
        <fullName evidence="1">Uncharacterized protein</fullName>
    </submittedName>
</protein>
<evidence type="ECO:0000313" key="1">
    <source>
        <dbReference type="EMBL" id="KAI3750888.1"/>
    </source>
</evidence>
<reference evidence="1 2" key="2">
    <citation type="journal article" date="2022" name="Mol. Ecol. Resour.">
        <title>The genomes of chicory, endive, great burdock and yacon provide insights into Asteraceae paleo-polyploidization history and plant inulin production.</title>
        <authorList>
            <person name="Fan W."/>
            <person name="Wang S."/>
            <person name="Wang H."/>
            <person name="Wang A."/>
            <person name="Jiang F."/>
            <person name="Liu H."/>
            <person name="Zhao H."/>
            <person name="Xu D."/>
            <person name="Zhang Y."/>
        </authorList>
    </citation>
    <scope>NUCLEOTIDE SEQUENCE [LARGE SCALE GENOMIC DNA]</scope>
    <source>
        <strain evidence="2">cv. Punajuju</strain>
        <tissue evidence="1">Leaves</tissue>
    </source>
</reference>
<proteinExistence type="predicted"/>
<accession>A0ACB9DX41</accession>
<reference evidence="2" key="1">
    <citation type="journal article" date="2022" name="Mol. Ecol. Resour.">
        <title>The genomes of chicory, endive, great burdock and yacon provide insights into Asteraceae palaeo-polyploidization history and plant inulin production.</title>
        <authorList>
            <person name="Fan W."/>
            <person name="Wang S."/>
            <person name="Wang H."/>
            <person name="Wang A."/>
            <person name="Jiang F."/>
            <person name="Liu H."/>
            <person name="Zhao H."/>
            <person name="Xu D."/>
            <person name="Zhang Y."/>
        </authorList>
    </citation>
    <scope>NUCLEOTIDE SEQUENCE [LARGE SCALE GENOMIC DNA]</scope>
    <source>
        <strain evidence="2">cv. Punajuju</strain>
    </source>
</reference>
<gene>
    <name evidence="1" type="ORF">L2E82_21780</name>
</gene>
<dbReference type="Proteomes" id="UP001055811">
    <property type="component" value="Linkage Group LG04"/>
</dbReference>
<comment type="caution">
    <text evidence="1">The sequence shown here is derived from an EMBL/GenBank/DDBJ whole genome shotgun (WGS) entry which is preliminary data.</text>
</comment>